<evidence type="ECO:0000256" key="1">
    <source>
        <dbReference type="ARBA" id="ARBA00001946"/>
    </source>
</evidence>
<dbReference type="SUPFAM" id="SSF55811">
    <property type="entry name" value="Nudix"/>
    <property type="match status" value="1"/>
</dbReference>
<dbReference type="InterPro" id="IPR015797">
    <property type="entry name" value="NUDIX_hydrolase-like_dom_sf"/>
</dbReference>
<comment type="similarity">
    <text evidence="2 5">Belongs to the Nudix hydrolase family.</text>
</comment>
<dbReference type="InterPro" id="IPR000086">
    <property type="entry name" value="NUDIX_hydrolase_dom"/>
</dbReference>
<name>A0AB39NJT7_9ACTN</name>
<keyword evidence="4" id="KW-0460">Magnesium</keyword>
<dbReference type="GO" id="GO:0016787">
    <property type="term" value="F:hydrolase activity"/>
    <property type="evidence" value="ECO:0007669"/>
    <property type="project" value="UniProtKB-KW"/>
</dbReference>
<reference evidence="7" key="1">
    <citation type="submission" date="2024-07" db="EMBL/GenBank/DDBJ databases">
        <authorList>
            <person name="Yu S.T."/>
        </authorList>
    </citation>
    <scope>NUCLEOTIDE SEQUENCE</scope>
    <source>
        <strain evidence="7">R17</strain>
    </source>
</reference>
<evidence type="ECO:0000313" key="7">
    <source>
        <dbReference type="EMBL" id="XDQ17108.1"/>
    </source>
</evidence>
<dbReference type="RefSeq" id="WP_203349980.1">
    <property type="nucleotide sequence ID" value="NZ_CP163433.1"/>
</dbReference>
<evidence type="ECO:0000256" key="2">
    <source>
        <dbReference type="ARBA" id="ARBA00005582"/>
    </source>
</evidence>
<feature type="domain" description="Nudix hydrolase" evidence="6">
    <location>
        <begin position="3"/>
        <end position="141"/>
    </location>
</feature>
<evidence type="ECO:0000256" key="4">
    <source>
        <dbReference type="ARBA" id="ARBA00022842"/>
    </source>
</evidence>
<dbReference type="PANTHER" id="PTHR43046:SF12">
    <property type="entry name" value="GDP-MANNOSE MANNOSYL HYDROLASE"/>
    <property type="match status" value="1"/>
</dbReference>
<dbReference type="EMBL" id="CP163433">
    <property type="protein sequence ID" value="XDQ17108.1"/>
    <property type="molecule type" value="Genomic_DNA"/>
</dbReference>
<dbReference type="InterPro" id="IPR020476">
    <property type="entry name" value="Nudix_hydrolase"/>
</dbReference>
<dbReference type="InterPro" id="IPR020084">
    <property type="entry name" value="NUDIX_hydrolase_CS"/>
</dbReference>
<dbReference type="PANTHER" id="PTHR43046">
    <property type="entry name" value="GDP-MANNOSE MANNOSYL HYDROLASE"/>
    <property type="match status" value="1"/>
</dbReference>
<sequence>MRTPRRAARVAVLDPAGSVFLFRYDNPEVGVHWAMPGGGLEQGESPRQAAEREVREETGWTDLVIEDGVLCLWEHDFTRAGTPVRQHEHIFLAFAPRRDPAGDLTAAHAEDGIQRWRWWSPAELAGGHEPLWPPQLPGLLDGVRRNGVPAAPVDLGFVPNGPAVRESTR</sequence>
<accession>A0AB39NJT7</accession>
<dbReference type="PROSITE" id="PS51462">
    <property type="entry name" value="NUDIX"/>
    <property type="match status" value="1"/>
</dbReference>
<dbReference type="Pfam" id="PF00293">
    <property type="entry name" value="NUDIX"/>
    <property type="match status" value="1"/>
</dbReference>
<dbReference type="Gene3D" id="3.90.79.10">
    <property type="entry name" value="Nucleoside Triphosphate Pyrophosphohydrolase"/>
    <property type="match status" value="1"/>
</dbReference>
<proteinExistence type="inferred from homology"/>
<keyword evidence="3 5" id="KW-0378">Hydrolase</keyword>
<dbReference type="CDD" id="cd04685">
    <property type="entry name" value="NUDIX_Hydrolase"/>
    <property type="match status" value="1"/>
</dbReference>
<evidence type="ECO:0000256" key="5">
    <source>
        <dbReference type="RuleBase" id="RU003476"/>
    </source>
</evidence>
<gene>
    <name evidence="7" type="ORF">AB5J48_02745</name>
</gene>
<dbReference type="PRINTS" id="PR00502">
    <property type="entry name" value="NUDIXFAMILY"/>
</dbReference>
<dbReference type="PROSITE" id="PS00893">
    <property type="entry name" value="NUDIX_BOX"/>
    <property type="match status" value="1"/>
</dbReference>
<dbReference type="AlphaFoldDB" id="A0AB39NJT7"/>
<organism evidence="7">
    <name type="scientific">Streptomyces sp. R17</name>
    <dbReference type="NCBI Taxonomy" id="3238626"/>
    <lineage>
        <taxon>Bacteria</taxon>
        <taxon>Bacillati</taxon>
        <taxon>Actinomycetota</taxon>
        <taxon>Actinomycetes</taxon>
        <taxon>Kitasatosporales</taxon>
        <taxon>Streptomycetaceae</taxon>
        <taxon>Streptomyces</taxon>
    </lineage>
</organism>
<protein>
    <submittedName>
        <fullName evidence="7">NUDIX domain-containing protein</fullName>
    </submittedName>
</protein>
<evidence type="ECO:0000259" key="6">
    <source>
        <dbReference type="PROSITE" id="PS51462"/>
    </source>
</evidence>
<evidence type="ECO:0000256" key="3">
    <source>
        <dbReference type="ARBA" id="ARBA00022801"/>
    </source>
</evidence>
<comment type="cofactor">
    <cofactor evidence="1">
        <name>Mg(2+)</name>
        <dbReference type="ChEBI" id="CHEBI:18420"/>
    </cofactor>
</comment>